<dbReference type="InterPro" id="IPR019814">
    <property type="entry name" value="Translation_initiation_fac_3_N"/>
</dbReference>
<dbReference type="PANTHER" id="PTHR10938">
    <property type="entry name" value="TRANSLATION INITIATION FACTOR IF-3"/>
    <property type="match status" value="1"/>
</dbReference>
<evidence type="ECO:0000256" key="5">
    <source>
        <dbReference type="NCBIfam" id="TIGR00168"/>
    </source>
</evidence>
<reference evidence="9" key="1">
    <citation type="submission" date="2020-10" db="EMBL/GenBank/DDBJ databases">
        <authorList>
            <person name="Gilroy R."/>
        </authorList>
    </citation>
    <scope>NUCLEOTIDE SEQUENCE</scope>
    <source>
        <strain evidence="9">9366</strain>
    </source>
</reference>
<gene>
    <name evidence="4 9" type="primary">infC</name>
    <name evidence="9" type="ORF">IAB07_02265</name>
</gene>
<comment type="function">
    <text evidence="4 6">IF-3 binds to the 30S ribosomal subunit and shifts the equilibrium between 70S ribosomes and their 50S and 30S subunits in favor of the free subunits, thus enhancing the availability of 30S subunits on which protein synthesis initiation begins.</text>
</comment>
<dbReference type="Pfam" id="PF00707">
    <property type="entry name" value="IF3_C"/>
    <property type="match status" value="1"/>
</dbReference>
<dbReference type="PROSITE" id="PS00938">
    <property type="entry name" value="IF3"/>
    <property type="match status" value="1"/>
</dbReference>
<comment type="similarity">
    <text evidence="1 4 6">Belongs to the IF-3 family.</text>
</comment>
<dbReference type="Proteomes" id="UP000824145">
    <property type="component" value="Unassembled WGS sequence"/>
</dbReference>
<dbReference type="PANTHER" id="PTHR10938:SF0">
    <property type="entry name" value="TRANSLATION INITIATION FACTOR IF-3, MITOCHONDRIAL"/>
    <property type="match status" value="1"/>
</dbReference>
<comment type="subunit">
    <text evidence="4 6">Monomer.</text>
</comment>
<dbReference type="HAMAP" id="MF_00080">
    <property type="entry name" value="IF_3"/>
    <property type="match status" value="1"/>
</dbReference>
<dbReference type="AlphaFoldDB" id="A0A9D1MM25"/>
<dbReference type="FunFam" id="3.10.20.80:FF:000001">
    <property type="entry name" value="Translation initiation factor IF-3"/>
    <property type="match status" value="1"/>
</dbReference>
<dbReference type="Gene3D" id="3.30.110.10">
    <property type="entry name" value="Translation initiation factor 3 (IF-3), C-terminal domain"/>
    <property type="match status" value="1"/>
</dbReference>
<keyword evidence="3 4" id="KW-0648">Protein biosynthesis</keyword>
<evidence type="ECO:0000313" key="10">
    <source>
        <dbReference type="Proteomes" id="UP000824145"/>
    </source>
</evidence>
<dbReference type="InterPro" id="IPR001288">
    <property type="entry name" value="Translation_initiation_fac_3"/>
</dbReference>
<comment type="subcellular location">
    <subcellularLocation>
        <location evidence="4 6">Cytoplasm</location>
    </subcellularLocation>
</comment>
<dbReference type="InterPro" id="IPR019815">
    <property type="entry name" value="Translation_initiation_fac_3_C"/>
</dbReference>
<dbReference type="Gene3D" id="3.10.20.80">
    <property type="entry name" value="Translation initiation factor 3 (IF-3), N-terminal domain"/>
    <property type="match status" value="1"/>
</dbReference>
<sequence>MREGQPIKELAINGQIRAREVRVLDKDGNQLGIMSSFEALRKAEEYNLDLVLISPVAVPPVCKIMDYGKYKYETMKKEKENKRNQKVVEIKEVWLSATIDVGDLNTKARQAFKFLEAGNKVKVSIRLKGRQMARPEMAVKVMTDFFELVKEVSQMDKAPVTEGRNVTMLLLPLNIKK</sequence>
<evidence type="ECO:0000256" key="1">
    <source>
        <dbReference type="ARBA" id="ARBA00005439"/>
    </source>
</evidence>
<feature type="domain" description="Translation initiation factor 3 N-terminal" evidence="8">
    <location>
        <begin position="12"/>
        <end position="81"/>
    </location>
</feature>
<evidence type="ECO:0000259" key="8">
    <source>
        <dbReference type="Pfam" id="PF05198"/>
    </source>
</evidence>
<reference evidence="9" key="2">
    <citation type="journal article" date="2021" name="PeerJ">
        <title>Extensive microbial diversity within the chicken gut microbiome revealed by metagenomics and culture.</title>
        <authorList>
            <person name="Gilroy R."/>
            <person name="Ravi A."/>
            <person name="Getino M."/>
            <person name="Pursley I."/>
            <person name="Horton D.L."/>
            <person name="Alikhan N.F."/>
            <person name="Baker D."/>
            <person name="Gharbi K."/>
            <person name="Hall N."/>
            <person name="Watson M."/>
            <person name="Adriaenssens E.M."/>
            <person name="Foster-Nyarko E."/>
            <person name="Jarju S."/>
            <person name="Secka A."/>
            <person name="Antonio M."/>
            <person name="Oren A."/>
            <person name="Chaudhuri R.R."/>
            <person name="La Ragione R."/>
            <person name="Hildebrand F."/>
            <person name="Pallen M.J."/>
        </authorList>
    </citation>
    <scope>NUCLEOTIDE SEQUENCE</scope>
    <source>
        <strain evidence="9">9366</strain>
    </source>
</reference>
<dbReference type="GO" id="GO:0032790">
    <property type="term" value="P:ribosome disassembly"/>
    <property type="evidence" value="ECO:0007669"/>
    <property type="project" value="TreeGrafter"/>
</dbReference>
<dbReference type="Pfam" id="PF05198">
    <property type="entry name" value="IF3_N"/>
    <property type="match status" value="1"/>
</dbReference>
<organism evidence="9 10">
    <name type="scientific">Candidatus Caccalectryoclostridium excrementigallinarum</name>
    <dbReference type="NCBI Taxonomy" id="2840710"/>
    <lineage>
        <taxon>Bacteria</taxon>
        <taxon>Bacillati</taxon>
        <taxon>Bacillota</taxon>
        <taxon>Clostridia</taxon>
        <taxon>Christensenellales</taxon>
        <taxon>Christensenellaceae</taxon>
        <taxon>Christensenellaceae incertae sedis</taxon>
        <taxon>Candidatus Caccalectryoclostridium</taxon>
    </lineage>
</organism>
<keyword evidence="4" id="KW-0963">Cytoplasm</keyword>
<dbReference type="InterPro" id="IPR019813">
    <property type="entry name" value="Translation_initiation_fac3_CS"/>
</dbReference>
<evidence type="ECO:0000256" key="6">
    <source>
        <dbReference type="RuleBase" id="RU000646"/>
    </source>
</evidence>
<evidence type="ECO:0000259" key="7">
    <source>
        <dbReference type="Pfam" id="PF00707"/>
    </source>
</evidence>
<evidence type="ECO:0000256" key="4">
    <source>
        <dbReference type="HAMAP-Rule" id="MF_00080"/>
    </source>
</evidence>
<dbReference type="EMBL" id="DVNJ01000011">
    <property type="protein sequence ID" value="HIU62577.1"/>
    <property type="molecule type" value="Genomic_DNA"/>
</dbReference>
<proteinExistence type="inferred from homology"/>
<dbReference type="SUPFAM" id="SSF55200">
    <property type="entry name" value="Translation initiation factor IF3, C-terminal domain"/>
    <property type="match status" value="1"/>
</dbReference>
<dbReference type="GO" id="GO:0005829">
    <property type="term" value="C:cytosol"/>
    <property type="evidence" value="ECO:0007669"/>
    <property type="project" value="TreeGrafter"/>
</dbReference>
<keyword evidence="2 4" id="KW-0396">Initiation factor</keyword>
<dbReference type="GO" id="GO:0043022">
    <property type="term" value="F:ribosome binding"/>
    <property type="evidence" value="ECO:0007669"/>
    <property type="project" value="TreeGrafter"/>
</dbReference>
<accession>A0A9D1MM25</accession>
<dbReference type="GO" id="GO:0016020">
    <property type="term" value="C:membrane"/>
    <property type="evidence" value="ECO:0007669"/>
    <property type="project" value="TreeGrafter"/>
</dbReference>
<comment type="caution">
    <text evidence="9">The sequence shown here is derived from an EMBL/GenBank/DDBJ whole genome shotgun (WGS) entry which is preliminary data.</text>
</comment>
<evidence type="ECO:0000256" key="2">
    <source>
        <dbReference type="ARBA" id="ARBA00022540"/>
    </source>
</evidence>
<evidence type="ECO:0000256" key="3">
    <source>
        <dbReference type="ARBA" id="ARBA00022917"/>
    </source>
</evidence>
<dbReference type="SUPFAM" id="SSF54364">
    <property type="entry name" value="Translation initiation factor IF3, N-terminal domain"/>
    <property type="match status" value="1"/>
</dbReference>
<dbReference type="NCBIfam" id="TIGR00168">
    <property type="entry name" value="infC"/>
    <property type="match status" value="1"/>
</dbReference>
<name>A0A9D1MM25_9FIRM</name>
<dbReference type="InterPro" id="IPR036788">
    <property type="entry name" value="T_IF-3_C_sf"/>
</dbReference>
<dbReference type="InterPro" id="IPR036787">
    <property type="entry name" value="T_IF-3_N_sf"/>
</dbReference>
<evidence type="ECO:0000313" key="9">
    <source>
        <dbReference type="EMBL" id="HIU62577.1"/>
    </source>
</evidence>
<dbReference type="GO" id="GO:0003743">
    <property type="term" value="F:translation initiation factor activity"/>
    <property type="evidence" value="ECO:0007669"/>
    <property type="project" value="UniProtKB-UniRule"/>
</dbReference>
<protein>
    <recommendedName>
        <fullName evidence="4 5">Translation initiation factor IF-3</fullName>
    </recommendedName>
</protein>
<feature type="domain" description="Translation initiation factor 3 C-terminal" evidence="7">
    <location>
        <begin position="88"/>
        <end position="172"/>
    </location>
</feature>